<proteinExistence type="predicted"/>
<protein>
    <submittedName>
        <fullName evidence="1">Uncharacterized protein</fullName>
    </submittedName>
</protein>
<dbReference type="AlphaFoldDB" id="A0A1B6E0K9"/>
<dbReference type="EMBL" id="GEDC01005849">
    <property type="protein sequence ID" value="JAS31449.1"/>
    <property type="molecule type" value="Transcribed_RNA"/>
</dbReference>
<reference evidence="1" key="1">
    <citation type="submission" date="2015-12" db="EMBL/GenBank/DDBJ databases">
        <title>De novo transcriptome assembly of four potential Pierce s Disease insect vectors from Arizona vineyards.</title>
        <authorList>
            <person name="Tassone E.E."/>
        </authorList>
    </citation>
    <scope>NUCLEOTIDE SEQUENCE</scope>
</reference>
<accession>A0A1B6E0K9</accession>
<sequence length="854" mass="99169">MSDSLQTTCNESCNIPQITNVDTGSCRINDCDISFDEELNLLESTLISFKENDCLVPNVNTNIVQVDLTILSNRSNVNINNQTINNENCETKTMPLLNKIVINNEKNVLKNLNDSKSILNGSNTNISDQLTILSELKTEENEYIQMSTNNELNLKNYECVYNSVLSTYHGIDNKSKEKIEEGKINEIHSSEVSNNEEIKTSQVFKGLLDLEVKRKNTTLGKNIILEDNKTDIMDKNKNESNDSEYKEVDKSHGETIREIDQNMKGNKILEPYISFESNSIIDNDLIEDDEVIKCKNRNEEVFIRDIEDVDLKIKVSSVSLYTGKESEFEVIKNKNNIDVSNELGESMDSSNHLPFLKMVCSTPVLNEKLKQSMISKKLKNEFDSMSPLNTVVRDARNLKKRTIFETIKEEEEEEEDDSTELSPPKKLKNDACEFTVDLSRKKLEAPAVSLLKKWIPPGSSTPMYIIDDSDTPNIKEDYEDVMKSLNETLMKETTENNLDSIRFTEIMQELTQEIQDQFKDEDLFFENSNEITVIENTEADVTLTNLKKSEVGMQPKDAIKHVVQIIVKEDNPDDASSKNEKEIEGQSHLSIIYANIQDKLADDDEEDLLLEESEFDDKLKKRSRELEFFISSDPKENEDNEDKEWDLLRKLNNDGERYKAVRGRWRSLTIPDPKKNLTYRHWRSRNNLPPLRNICINPLRQINNERAEHFCTELFDVNINQLVRRLEFKRQELRNRLQRDLGTLGYRQQLEQEKMAIEGCSGRMWYNLYQYHIQEVNNLRNKYEMEFNREENISRMCIASLKAASEEVFAFEKFYQGLDDNNPEGSSVLLTKTEIKELMETENMLNVYERYYCD</sequence>
<name>A0A1B6E0K9_9HEMI</name>
<organism evidence="1">
    <name type="scientific">Clastoptera arizonana</name>
    <name type="common">Arizona spittle bug</name>
    <dbReference type="NCBI Taxonomy" id="38151"/>
    <lineage>
        <taxon>Eukaryota</taxon>
        <taxon>Metazoa</taxon>
        <taxon>Ecdysozoa</taxon>
        <taxon>Arthropoda</taxon>
        <taxon>Hexapoda</taxon>
        <taxon>Insecta</taxon>
        <taxon>Pterygota</taxon>
        <taxon>Neoptera</taxon>
        <taxon>Paraneoptera</taxon>
        <taxon>Hemiptera</taxon>
        <taxon>Auchenorrhyncha</taxon>
        <taxon>Cercopoidea</taxon>
        <taxon>Clastopteridae</taxon>
        <taxon>Clastoptera</taxon>
    </lineage>
</organism>
<gene>
    <name evidence="1" type="ORF">g.34118</name>
</gene>
<evidence type="ECO:0000313" key="1">
    <source>
        <dbReference type="EMBL" id="JAS31449.1"/>
    </source>
</evidence>